<dbReference type="Pfam" id="PF25153">
    <property type="entry name" value="TPR_AP5Z1"/>
    <property type="match status" value="1"/>
</dbReference>
<dbReference type="OrthoDB" id="744564at2759"/>
<evidence type="ECO:0000259" key="1">
    <source>
        <dbReference type="Pfam" id="PF25153"/>
    </source>
</evidence>
<dbReference type="Proteomes" id="UP000291343">
    <property type="component" value="Unassembled WGS sequence"/>
</dbReference>
<feature type="domain" description="AP-5 complex subunit zeta-1 C-terminal TPR" evidence="2">
    <location>
        <begin position="388"/>
        <end position="696"/>
    </location>
</feature>
<dbReference type="PANTHER" id="PTHR46488">
    <property type="entry name" value="AP-5 COMPLEX SUBUNIT ZETA-1"/>
    <property type="match status" value="1"/>
</dbReference>
<evidence type="ECO:0000259" key="2">
    <source>
        <dbReference type="Pfam" id="PF25154"/>
    </source>
</evidence>
<dbReference type="Pfam" id="PF25154">
    <property type="entry name" value="TPR_AP5Z1_C"/>
    <property type="match status" value="1"/>
</dbReference>
<accession>A0A482WPP8</accession>
<proteinExistence type="predicted"/>
<protein>
    <submittedName>
        <fullName evidence="3">Uncharacterized protein</fullName>
    </submittedName>
</protein>
<keyword evidence="4" id="KW-1185">Reference proteome</keyword>
<gene>
    <name evidence="3" type="ORF">LSTR_LSTR014549</name>
</gene>
<dbReference type="InParanoid" id="A0A482WPP8"/>
<name>A0A482WPP8_LAOST</name>
<reference evidence="3 4" key="1">
    <citation type="journal article" date="2017" name="Gigascience">
        <title>Genome sequence of the small brown planthopper, Laodelphax striatellus.</title>
        <authorList>
            <person name="Zhu J."/>
            <person name="Jiang F."/>
            <person name="Wang X."/>
            <person name="Yang P."/>
            <person name="Bao Y."/>
            <person name="Zhao W."/>
            <person name="Wang W."/>
            <person name="Lu H."/>
            <person name="Wang Q."/>
            <person name="Cui N."/>
            <person name="Li J."/>
            <person name="Chen X."/>
            <person name="Luo L."/>
            <person name="Yu J."/>
            <person name="Kang L."/>
            <person name="Cui F."/>
        </authorList>
    </citation>
    <scope>NUCLEOTIDE SEQUENCE [LARGE SCALE GENOMIC DNA]</scope>
    <source>
        <strain evidence="3">Lst14</strain>
    </source>
</reference>
<feature type="domain" description="AP-5 complex subunit zeta-1 N-terminal TPR" evidence="1">
    <location>
        <begin position="153"/>
        <end position="237"/>
    </location>
</feature>
<evidence type="ECO:0000313" key="3">
    <source>
        <dbReference type="EMBL" id="RZF35557.1"/>
    </source>
</evidence>
<evidence type="ECO:0000313" key="4">
    <source>
        <dbReference type="Proteomes" id="UP000291343"/>
    </source>
</evidence>
<dbReference type="InterPro" id="IPR028222">
    <property type="entry name" value="AP5Z1"/>
</dbReference>
<dbReference type="InterPro" id="IPR016024">
    <property type="entry name" value="ARM-type_fold"/>
</dbReference>
<dbReference type="InterPro" id="IPR056856">
    <property type="entry name" value="TPR_AP5Z1_C"/>
</dbReference>
<dbReference type="AlphaFoldDB" id="A0A482WPP8"/>
<dbReference type="STRING" id="195883.A0A482WPP8"/>
<comment type="caution">
    <text evidence="3">The sequence shown here is derived from an EMBL/GenBank/DDBJ whole genome shotgun (WGS) entry which is preliminary data.</text>
</comment>
<dbReference type="PANTHER" id="PTHR46488:SF1">
    <property type="entry name" value="AP-5 COMPLEX SUBUNIT ZETA-1"/>
    <property type="match status" value="1"/>
</dbReference>
<dbReference type="SUPFAM" id="SSF48371">
    <property type="entry name" value="ARM repeat"/>
    <property type="match status" value="1"/>
</dbReference>
<sequence>MEFKKYLLHYRRLSSHHIQELWSNVHKNGVKADYLRDMLMFYLQHRVYPPVVQKSFDSLVMKLMDQQATKKMKNVIIQIISEIVHCLAPNAVIDGIFMYGSSSMNIDLLNCLLVNPVLPKLENRIIERVISLLQESKLNVVSIEDRCRALVFLTTTCPPDLCEKLNQQIIEWLQYSQSKSTSQIFFRSDLTELDGSPPASLTTVLSQSSNMTTDHVMSVLVFSQIRQWLLSCSSRSRVREDLLVVVFSHCSVLVEQSLRKTTVHEDILLQVAVRREVLDILHTIVEIRPSLYKDALIIVKQLETLNDSHLQIRIWKFYMCFDKYGCADRVSEKYMQDLISKSISNGTKCYEIASLLVEKSDVLRPLFIKYHSNLFKMFAMHPHALLEEYLELIEYLTCDEDFIVEIFHRIVDLPVQSATICVSQTPALTQAGYSDPTLVKANETSQTAGFKECSDHFMLAGSSSDQTSQLIHLYPDYFALLQNLANQGLVQTCSQAVPLLLDNFLLTALRSHASAEKLLPVMLRRMALIFEVPGYKEQIQTLFWNHFKTMFDTYIDLINHESVLQFISNVKNMELSTSVYMCLVTAVGNYTKKPELLSEHFEIVECSLWEMLTNKKMHEPAIDHMSQMVTALAKLSCRSQDLLPRALLSLNRVISQASTMRAAELTKLNQLASLLKNPNIASVVLAPSSETDETMAVMLKAVSLFMES</sequence>
<dbReference type="EMBL" id="QKKF02028027">
    <property type="protein sequence ID" value="RZF35557.1"/>
    <property type="molecule type" value="Genomic_DNA"/>
</dbReference>
<dbReference type="InterPro" id="IPR056857">
    <property type="entry name" value="TPR_AP5Z1_N"/>
</dbReference>
<dbReference type="GO" id="GO:0044599">
    <property type="term" value="C:AP-5 adaptor complex"/>
    <property type="evidence" value="ECO:0007669"/>
    <property type="project" value="InterPro"/>
</dbReference>
<organism evidence="3 4">
    <name type="scientific">Laodelphax striatellus</name>
    <name type="common">Small brown planthopper</name>
    <name type="synonym">Delphax striatella</name>
    <dbReference type="NCBI Taxonomy" id="195883"/>
    <lineage>
        <taxon>Eukaryota</taxon>
        <taxon>Metazoa</taxon>
        <taxon>Ecdysozoa</taxon>
        <taxon>Arthropoda</taxon>
        <taxon>Hexapoda</taxon>
        <taxon>Insecta</taxon>
        <taxon>Pterygota</taxon>
        <taxon>Neoptera</taxon>
        <taxon>Paraneoptera</taxon>
        <taxon>Hemiptera</taxon>
        <taxon>Auchenorrhyncha</taxon>
        <taxon>Fulgoroidea</taxon>
        <taxon>Delphacidae</taxon>
        <taxon>Criomorphinae</taxon>
        <taxon>Laodelphax</taxon>
    </lineage>
</organism>